<evidence type="ECO:0008006" key="11">
    <source>
        <dbReference type="Google" id="ProtNLM"/>
    </source>
</evidence>
<evidence type="ECO:0000256" key="4">
    <source>
        <dbReference type="ARBA" id="ARBA00022833"/>
    </source>
</evidence>
<dbReference type="InterPro" id="IPR013085">
    <property type="entry name" value="U1-CZ_Znf_C2H2"/>
</dbReference>
<dbReference type="InterPro" id="IPR000690">
    <property type="entry name" value="Matrin/U1-C_Znf_C2H2"/>
</dbReference>
<organism evidence="9 10">
    <name type="scientific">Anopheles atroparvus</name>
    <name type="common">European mosquito</name>
    <dbReference type="NCBI Taxonomy" id="41427"/>
    <lineage>
        <taxon>Eukaryota</taxon>
        <taxon>Metazoa</taxon>
        <taxon>Ecdysozoa</taxon>
        <taxon>Arthropoda</taxon>
        <taxon>Hexapoda</taxon>
        <taxon>Insecta</taxon>
        <taxon>Pterygota</taxon>
        <taxon>Neoptera</taxon>
        <taxon>Endopterygota</taxon>
        <taxon>Diptera</taxon>
        <taxon>Nematocera</taxon>
        <taxon>Culicoidea</taxon>
        <taxon>Culicidae</taxon>
        <taxon>Anophelinae</taxon>
        <taxon>Anopheles</taxon>
    </lineage>
</organism>
<dbReference type="Gene3D" id="3.30.160.60">
    <property type="entry name" value="Classic Zinc Finger"/>
    <property type="match status" value="1"/>
</dbReference>
<feature type="zinc finger region" description="C3H1-type" evidence="6">
    <location>
        <begin position="51"/>
        <end position="79"/>
    </location>
</feature>
<dbReference type="InterPro" id="IPR000571">
    <property type="entry name" value="Znf_CCCH"/>
</dbReference>
<dbReference type="GO" id="GO:0003676">
    <property type="term" value="F:nucleic acid binding"/>
    <property type="evidence" value="ECO:0007669"/>
    <property type="project" value="InterPro"/>
</dbReference>
<evidence type="ECO:0000256" key="6">
    <source>
        <dbReference type="PROSITE-ProRule" id="PRU00723"/>
    </source>
</evidence>
<evidence type="ECO:0000259" key="7">
    <source>
        <dbReference type="PROSITE" id="PS50103"/>
    </source>
</evidence>
<dbReference type="PROSITE" id="PS50171">
    <property type="entry name" value="ZF_MATRIN"/>
    <property type="match status" value="1"/>
</dbReference>
<feature type="domain" description="Matrin-type" evidence="8">
    <location>
        <begin position="5"/>
        <end position="36"/>
    </location>
</feature>
<dbReference type="GO" id="GO:0008270">
    <property type="term" value="F:zinc ion binding"/>
    <property type="evidence" value="ECO:0007669"/>
    <property type="project" value="UniProtKB-KW"/>
</dbReference>
<reference evidence="9" key="2">
    <citation type="submission" date="2024-04" db="UniProtKB">
        <authorList>
            <consortium name="EnsemblMetazoa"/>
        </authorList>
    </citation>
    <scope>IDENTIFICATION</scope>
    <source>
        <strain evidence="9">EBRO</strain>
    </source>
</reference>
<dbReference type="Pfam" id="PF06220">
    <property type="entry name" value="zf-U1"/>
    <property type="match status" value="1"/>
</dbReference>
<keyword evidence="10" id="KW-1185">Reference proteome</keyword>
<proteinExistence type="predicted"/>
<dbReference type="EnsemblMetazoa" id="ENSAATROPT004458">
    <property type="protein sequence ID" value="ENSAATROPP004273"/>
    <property type="gene ID" value="ENSAATROPG003538"/>
</dbReference>
<dbReference type="AlphaFoldDB" id="A0AAG5DGG4"/>
<name>A0AAG5DGG4_ANOAO</name>
<protein>
    <recommendedName>
        <fullName evidence="11">C3H1-type domain-containing protein</fullName>
    </recommendedName>
</protein>
<evidence type="ECO:0000259" key="8">
    <source>
        <dbReference type="PROSITE" id="PS50171"/>
    </source>
</evidence>
<evidence type="ECO:0000256" key="1">
    <source>
        <dbReference type="ARBA" id="ARBA00004123"/>
    </source>
</evidence>
<dbReference type="PROSITE" id="PS50103">
    <property type="entry name" value="ZF_C3H1"/>
    <property type="match status" value="1"/>
</dbReference>
<dbReference type="Proteomes" id="UP000075880">
    <property type="component" value="Unassembled WGS sequence"/>
</dbReference>
<feature type="domain" description="C3H1-type" evidence="7">
    <location>
        <begin position="51"/>
        <end position="79"/>
    </location>
</feature>
<keyword evidence="3 6" id="KW-0863">Zinc-finger</keyword>
<keyword evidence="5" id="KW-0539">Nucleus</keyword>
<comment type="subcellular location">
    <subcellularLocation>
        <location evidence="1">Nucleus</location>
    </subcellularLocation>
</comment>
<dbReference type="EnsemblMetazoa" id="ENSAATROPT011362">
    <property type="protein sequence ID" value="ENSAATROPP010271"/>
    <property type="gene ID" value="ENSAATROPG009253"/>
</dbReference>
<reference evidence="10" key="1">
    <citation type="submission" date="2021-09" db="EMBL/GenBank/DDBJ databases">
        <authorList>
            <consortium name="Infravec"/>
            <person name="Campbell I L."/>
            <person name="Maslen G."/>
            <person name="Yates A."/>
        </authorList>
    </citation>
    <scope>NUCLEOTIDE SEQUENCE [LARGE SCALE GENOMIC DNA]</scope>
    <source>
        <strain evidence="10">Infravec2 EBRE</strain>
    </source>
</reference>
<dbReference type="PANTHER" id="PTHR16465:SF0">
    <property type="entry name" value="ZINC FINGER MATRIN-TYPE PROTEIN 5"/>
    <property type="match status" value="1"/>
</dbReference>
<dbReference type="GO" id="GO:0005689">
    <property type="term" value="C:U12-type spliceosomal complex"/>
    <property type="evidence" value="ECO:0007669"/>
    <property type="project" value="TreeGrafter"/>
</dbReference>
<evidence type="ECO:0000313" key="10">
    <source>
        <dbReference type="Proteomes" id="UP000075880"/>
    </source>
</evidence>
<sequence length="153" mass="18516">MGRKYFCDYCEKRIQNDSSIIRKHNEGLPHIRAKAEHFEQFKDLEQILAESKQKPPCRSLKDNSECMFGIICRFRHYTTEQIWEMQQRVNDFKLIQQKKSNRLHRNLRNINSRTEQFLLKRCARQRYDTEKLPPSLQAIDETELQKFEPPTWG</sequence>
<dbReference type="SUPFAM" id="SSF57667">
    <property type="entry name" value="beta-beta-alpha zinc fingers"/>
    <property type="match status" value="1"/>
</dbReference>
<dbReference type="InterPro" id="IPR036236">
    <property type="entry name" value="Znf_C2H2_sf"/>
</dbReference>
<evidence type="ECO:0000313" key="9">
    <source>
        <dbReference type="EnsemblMetazoa" id="ENSAATROPP010271"/>
    </source>
</evidence>
<dbReference type="PANTHER" id="PTHR16465">
    <property type="entry name" value="NUCLEASE-RELATED"/>
    <property type="match status" value="1"/>
</dbReference>
<evidence type="ECO:0000256" key="5">
    <source>
        <dbReference type="ARBA" id="ARBA00023242"/>
    </source>
</evidence>
<keyword evidence="2 6" id="KW-0479">Metal-binding</keyword>
<keyword evidence="4 6" id="KW-0862">Zinc</keyword>
<evidence type="ECO:0000256" key="2">
    <source>
        <dbReference type="ARBA" id="ARBA00022723"/>
    </source>
</evidence>
<evidence type="ECO:0000256" key="3">
    <source>
        <dbReference type="ARBA" id="ARBA00022771"/>
    </source>
</evidence>
<accession>A0AAG5DGG4</accession>